<gene>
    <name evidence="1" type="ORF">BDBG_07822</name>
</gene>
<reference evidence="2" key="1">
    <citation type="journal article" date="2015" name="PLoS Genet.">
        <title>The dynamic genome and transcriptome of the human fungal pathogen Blastomyces and close relative Emmonsia.</title>
        <authorList>
            <person name="Munoz J.F."/>
            <person name="Gauthier G.M."/>
            <person name="Desjardins C.A."/>
            <person name="Gallo J.E."/>
            <person name="Holder J."/>
            <person name="Sullivan T.D."/>
            <person name="Marty A.J."/>
            <person name="Carmen J.C."/>
            <person name="Chen Z."/>
            <person name="Ding L."/>
            <person name="Gujja S."/>
            <person name="Magrini V."/>
            <person name="Misas E."/>
            <person name="Mitreva M."/>
            <person name="Priest M."/>
            <person name="Saif S."/>
            <person name="Whiston E.A."/>
            <person name="Young S."/>
            <person name="Zeng Q."/>
            <person name="Goldman W.E."/>
            <person name="Mardis E.R."/>
            <person name="Taylor J.W."/>
            <person name="McEwen J.G."/>
            <person name="Clay O.K."/>
            <person name="Klein B.S."/>
            <person name="Cuomo C.A."/>
        </authorList>
    </citation>
    <scope>NUCLEOTIDE SEQUENCE [LARGE SCALE GENOMIC DNA]</scope>
    <source>
        <strain evidence="2">SLH14081</strain>
    </source>
</reference>
<proteinExistence type="predicted"/>
<dbReference type="KEGG" id="bgh:BDBG_07822"/>
<accession>A0A179UZC5</accession>
<protein>
    <submittedName>
        <fullName evidence="1">Uncharacterized protein</fullName>
    </submittedName>
</protein>
<dbReference type="VEuPathDB" id="FungiDB:BDBG_07822"/>
<name>A0A179UZC5_BLAGS</name>
<evidence type="ECO:0000313" key="2">
    <source>
        <dbReference type="Proteomes" id="UP000002038"/>
    </source>
</evidence>
<dbReference type="EMBL" id="GG657467">
    <property type="protein sequence ID" value="OAT12488.1"/>
    <property type="molecule type" value="Genomic_DNA"/>
</dbReference>
<organism evidence="1 2">
    <name type="scientific">Blastomyces gilchristii (strain SLH14081)</name>
    <name type="common">Blastomyces dermatitidis</name>
    <dbReference type="NCBI Taxonomy" id="559298"/>
    <lineage>
        <taxon>Eukaryota</taxon>
        <taxon>Fungi</taxon>
        <taxon>Dikarya</taxon>
        <taxon>Ascomycota</taxon>
        <taxon>Pezizomycotina</taxon>
        <taxon>Eurotiomycetes</taxon>
        <taxon>Eurotiomycetidae</taxon>
        <taxon>Onygenales</taxon>
        <taxon>Ajellomycetaceae</taxon>
        <taxon>Blastomyces</taxon>
    </lineage>
</organism>
<keyword evidence="2" id="KW-1185">Reference proteome</keyword>
<dbReference type="RefSeq" id="XP_031580407.1">
    <property type="nucleotide sequence ID" value="XM_031723274.1"/>
</dbReference>
<evidence type="ECO:0000313" key="1">
    <source>
        <dbReference type="EMBL" id="OAT12488.1"/>
    </source>
</evidence>
<dbReference type="AlphaFoldDB" id="A0A179UZC5"/>
<sequence>MPDILLLAPEKTLNGHILTTSGRKLCCKHGCQVHVGHVEDLSPLQSLAFPQKGSEQSNHELSATDNLGTASPLSGLVLFAHENPIVAGFADDVMSLGNRPFPQFYLIPLGLWLLESPPPPTATVPDLLGVPDARTVPRQKCSPT</sequence>
<dbReference type="GeneID" id="8502240"/>
<dbReference type="Proteomes" id="UP000002038">
    <property type="component" value="Unassembled WGS sequence"/>
</dbReference>